<dbReference type="CDD" id="cd03784">
    <property type="entry name" value="GT1_Gtf-like"/>
    <property type="match status" value="1"/>
</dbReference>
<dbReference type="Proteomes" id="UP000198802">
    <property type="component" value="Unassembled WGS sequence"/>
</dbReference>
<reference evidence="4" key="1">
    <citation type="submission" date="2015-11" db="EMBL/GenBank/DDBJ databases">
        <authorList>
            <person name="Varghese N."/>
        </authorList>
    </citation>
    <scope>NUCLEOTIDE SEQUENCE [LARGE SCALE GENOMIC DNA]</scope>
    <source>
        <strain evidence="4">DSM 45899</strain>
    </source>
</reference>
<dbReference type="PANTHER" id="PTHR48050:SF13">
    <property type="entry name" value="STEROL 3-BETA-GLUCOSYLTRANSFERASE UGT80A2"/>
    <property type="match status" value="1"/>
</dbReference>
<dbReference type="GO" id="GO:0016758">
    <property type="term" value="F:hexosyltransferase activity"/>
    <property type="evidence" value="ECO:0007669"/>
    <property type="project" value="UniProtKB-ARBA"/>
</dbReference>
<organism evidence="3 4">
    <name type="scientific">Parafrankia irregularis</name>
    <dbReference type="NCBI Taxonomy" id="795642"/>
    <lineage>
        <taxon>Bacteria</taxon>
        <taxon>Bacillati</taxon>
        <taxon>Actinomycetota</taxon>
        <taxon>Actinomycetes</taxon>
        <taxon>Frankiales</taxon>
        <taxon>Frankiaceae</taxon>
        <taxon>Parafrankia</taxon>
    </lineage>
</organism>
<accession>A0A0S4QQG1</accession>
<evidence type="ECO:0000259" key="2">
    <source>
        <dbReference type="Pfam" id="PF06722"/>
    </source>
</evidence>
<gene>
    <name evidence="3" type="ORF">Ga0074812_11051</name>
</gene>
<evidence type="ECO:0000313" key="4">
    <source>
        <dbReference type="Proteomes" id="UP000198802"/>
    </source>
</evidence>
<dbReference type="InterPro" id="IPR010610">
    <property type="entry name" value="EryCIII-like_C"/>
</dbReference>
<dbReference type="RefSeq" id="WP_091278029.1">
    <property type="nucleotide sequence ID" value="NZ_FAOZ01000010.1"/>
</dbReference>
<dbReference type="SUPFAM" id="SSF53756">
    <property type="entry name" value="UDP-Glycosyltransferase/glycogen phosphorylase"/>
    <property type="match status" value="1"/>
</dbReference>
<dbReference type="EMBL" id="FAOZ01000010">
    <property type="protein sequence ID" value="CUU57036.1"/>
    <property type="molecule type" value="Genomic_DNA"/>
</dbReference>
<dbReference type="AlphaFoldDB" id="A0A0S4QQG1"/>
<evidence type="ECO:0000256" key="1">
    <source>
        <dbReference type="SAM" id="MobiDB-lite"/>
    </source>
</evidence>
<dbReference type="InterPro" id="IPR002213">
    <property type="entry name" value="UDP_glucos_trans"/>
</dbReference>
<keyword evidence="4" id="KW-1185">Reference proteome</keyword>
<keyword evidence="3" id="KW-0808">Transferase</keyword>
<dbReference type="GO" id="GO:0017000">
    <property type="term" value="P:antibiotic biosynthetic process"/>
    <property type="evidence" value="ECO:0007669"/>
    <property type="project" value="UniProtKB-ARBA"/>
</dbReference>
<proteinExistence type="predicted"/>
<dbReference type="Gene3D" id="3.40.50.2000">
    <property type="entry name" value="Glycogen Phosphorylase B"/>
    <property type="match status" value="2"/>
</dbReference>
<feature type="region of interest" description="Disordered" evidence="1">
    <location>
        <begin position="201"/>
        <end position="222"/>
    </location>
</feature>
<dbReference type="Pfam" id="PF06722">
    <property type="entry name" value="EryCIII-like_C"/>
    <property type="match status" value="1"/>
</dbReference>
<sequence>MSTFLLVVPPLTGHITPLVAVAEQLGLLGHRVVWSGDPAPIRELAGPAAVVHPALAGNVGAVSRGADLRGYAAVQALWEDYLIPLAAATHESVAEAAKRFDADLVVADMQALAGPLAAARLGIPWATSASTSGSLGDMFAATPRIRQWLDGLFTDLIARLPEDAATTLTPATLERSPHLVLAFTTAALAGTVQIAGPPPAWIGPALRRQGPPQDDPKPASPFPWARLDARRPLIIVSLGTVNNSVGGPFLRACAQALGQLGDRVQGVLADPLGAVDAVPDNVLTWGHIPMLALLPRAAAVVCHAGHNTVCEALTHDLPLVVAPIRDDQPVVAQQVVDAGAGIRLRFARATPGLIADAIVAVLREPGYGLAARRIGASFRRAGGAVAAANLLVRLVDAGTPVR</sequence>
<name>A0A0S4QQG1_9ACTN</name>
<dbReference type="InterPro" id="IPR050426">
    <property type="entry name" value="Glycosyltransferase_28"/>
</dbReference>
<protein>
    <submittedName>
        <fullName evidence="3">Glycosyltransferase, MGT family</fullName>
    </submittedName>
</protein>
<dbReference type="GO" id="GO:0008194">
    <property type="term" value="F:UDP-glycosyltransferase activity"/>
    <property type="evidence" value="ECO:0007669"/>
    <property type="project" value="InterPro"/>
</dbReference>
<feature type="domain" description="Erythromycin biosynthesis protein CIII-like C-terminal" evidence="2">
    <location>
        <begin position="274"/>
        <end position="374"/>
    </location>
</feature>
<evidence type="ECO:0000313" key="3">
    <source>
        <dbReference type="EMBL" id="CUU57036.1"/>
    </source>
</evidence>
<dbReference type="PANTHER" id="PTHR48050">
    <property type="entry name" value="STEROL 3-BETA-GLUCOSYLTRANSFERASE"/>
    <property type="match status" value="1"/>
</dbReference>